<dbReference type="AlphaFoldDB" id="A0A853IAS6"/>
<feature type="domain" description="Mannan-binding protein" evidence="2">
    <location>
        <begin position="35"/>
        <end position="68"/>
    </location>
</feature>
<keyword evidence="4" id="KW-1185">Reference proteome</keyword>
<proteinExistence type="predicted"/>
<dbReference type="InterPro" id="IPR053754">
    <property type="entry name" value="OligoMan_bind_ChitinaseAct_sf"/>
</dbReference>
<reference evidence="3 4" key="1">
    <citation type="submission" date="2020-07" db="EMBL/GenBank/DDBJ databases">
        <title>Endozoicomonas sp. nov., isolated from sediment.</title>
        <authorList>
            <person name="Gu T."/>
        </authorList>
    </citation>
    <scope>NUCLEOTIDE SEQUENCE [LARGE SCALE GENOMIC DNA]</scope>
    <source>
        <strain evidence="3 4">SM1973</strain>
    </source>
</reference>
<dbReference type="InterPro" id="IPR021992">
    <property type="entry name" value="MVL"/>
</dbReference>
<evidence type="ECO:0000256" key="1">
    <source>
        <dbReference type="SAM" id="SignalP"/>
    </source>
</evidence>
<evidence type="ECO:0000259" key="2">
    <source>
        <dbReference type="Pfam" id="PF12151"/>
    </source>
</evidence>
<evidence type="ECO:0000313" key="3">
    <source>
        <dbReference type="EMBL" id="NYZ67144.1"/>
    </source>
</evidence>
<accession>A0A853IAS6</accession>
<evidence type="ECO:0000313" key="4">
    <source>
        <dbReference type="Proteomes" id="UP000569732"/>
    </source>
</evidence>
<protein>
    <submittedName>
        <fullName evidence="3">Mannan-binding lectin</fullName>
    </submittedName>
</protein>
<sequence length="131" mass="14012">MRLKKLIVPVLTSTFLLNVGAASALSIKAGPIYNQADAEQKCPEATKHYGGWNGQWRTIESGVMSVCGAVNGFTGSNPYNINVGPIWDNADAAQKCPSATQYYGGWTGNWITTVPGSMSMCGTNEIVNTDY</sequence>
<feature type="domain" description="Mannan-binding protein" evidence="2">
    <location>
        <begin position="89"/>
        <end position="122"/>
    </location>
</feature>
<dbReference type="EMBL" id="JACCKB010000021">
    <property type="protein sequence ID" value="NYZ67144.1"/>
    <property type="molecule type" value="Genomic_DNA"/>
</dbReference>
<feature type="chain" id="PRO_5032604875" evidence="1">
    <location>
        <begin position="25"/>
        <end position="131"/>
    </location>
</feature>
<organism evidence="3 4">
    <name type="scientific">Spartinivicinus marinus</name>
    <dbReference type="NCBI Taxonomy" id="2994442"/>
    <lineage>
        <taxon>Bacteria</taxon>
        <taxon>Pseudomonadati</taxon>
        <taxon>Pseudomonadota</taxon>
        <taxon>Gammaproteobacteria</taxon>
        <taxon>Oceanospirillales</taxon>
        <taxon>Zooshikellaceae</taxon>
        <taxon>Spartinivicinus</taxon>
    </lineage>
</organism>
<comment type="caution">
    <text evidence="3">The sequence shown here is derived from an EMBL/GenBank/DDBJ whole genome shotgun (WGS) entry which is preliminary data.</text>
</comment>
<dbReference type="RefSeq" id="WP_180569164.1">
    <property type="nucleotide sequence ID" value="NZ_JACCKB010000021.1"/>
</dbReference>
<gene>
    <name evidence="3" type="ORF">H0A36_14075</name>
</gene>
<dbReference type="Pfam" id="PF12151">
    <property type="entry name" value="MVL"/>
    <property type="match status" value="2"/>
</dbReference>
<name>A0A853IAS6_9GAMM</name>
<keyword evidence="1" id="KW-0732">Signal</keyword>
<feature type="signal peptide" evidence="1">
    <location>
        <begin position="1"/>
        <end position="24"/>
    </location>
</feature>
<dbReference type="Proteomes" id="UP000569732">
    <property type="component" value="Unassembled WGS sequence"/>
</dbReference>
<dbReference type="Gene3D" id="3.30.1490.230">
    <property type="match status" value="2"/>
</dbReference>